<evidence type="ECO:0000256" key="6">
    <source>
        <dbReference type="SAM" id="Phobius"/>
    </source>
</evidence>
<accession>A0A2G9TL98</accession>
<keyword evidence="3 6" id="KW-1133">Transmembrane helix</keyword>
<name>A0A2G9TL98_TELCI</name>
<protein>
    <recommendedName>
        <fullName evidence="7">G-protein coupled receptors family 3 profile domain-containing protein</fullName>
    </recommendedName>
</protein>
<keyword evidence="9" id="KW-1185">Reference proteome</keyword>
<evidence type="ECO:0000256" key="4">
    <source>
        <dbReference type="ARBA" id="ARBA00023136"/>
    </source>
</evidence>
<evidence type="ECO:0000256" key="3">
    <source>
        <dbReference type="ARBA" id="ARBA00022989"/>
    </source>
</evidence>
<feature type="domain" description="G-protein coupled receptors family 3 profile" evidence="7">
    <location>
        <begin position="47"/>
        <end position="142"/>
    </location>
</feature>
<dbReference type="EMBL" id="KZ360430">
    <property type="protein sequence ID" value="PIO58648.1"/>
    <property type="molecule type" value="Genomic_DNA"/>
</dbReference>
<dbReference type="Proteomes" id="UP000230423">
    <property type="component" value="Unassembled WGS sequence"/>
</dbReference>
<evidence type="ECO:0000313" key="8">
    <source>
        <dbReference type="EMBL" id="PIO58648.1"/>
    </source>
</evidence>
<dbReference type="InterPro" id="IPR017978">
    <property type="entry name" value="GPCR_3_C"/>
</dbReference>
<dbReference type="AlphaFoldDB" id="A0A2G9TL98"/>
<keyword evidence="5" id="KW-0325">Glycoprotein</keyword>
<evidence type="ECO:0000259" key="7">
    <source>
        <dbReference type="Pfam" id="PF00003"/>
    </source>
</evidence>
<feature type="transmembrane region" description="Helical" evidence="6">
    <location>
        <begin position="115"/>
        <end position="137"/>
    </location>
</feature>
<sequence length="162" mass="17771">MLSGLSKSLSNCDLIKLPGVSEKCHGSRLHNMCSFGVLYLSDVYVSTSLAMLCLVSIAFFMTPNPIACFTRRVLFPVAIAAVFAPITVKSLCIWRVQLLTSRGEVRRAIGDNSPLILWLCPAVIILQIVISSEWAVFESSTEMTYVVSSRHGNAWRCAPGDD</sequence>
<evidence type="ECO:0000313" key="9">
    <source>
        <dbReference type="Proteomes" id="UP000230423"/>
    </source>
</evidence>
<dbReference type="GO" id="GO:0016020">
    <property type="term" value="C:membrane"/>
    <property type="evidence" value="ECO:0007669"/>
    <property type="project" value="UniProtKB-SubCell"/>
</dbReference>
<feature type="transmembrane region" description="Helical" evidence="6">
    <location>
        <begin position="37"/>
        <end position="61"/>
    </location>
</feature>
<keyword evidence="2 6" id="KW-0812">Transmembrane</keyword>
<organism evidence="8 9">
    <name type="scientific">Teladorsagia circumcincta</name>
    <name type="common">Brown stomach worm</name>
    <name type="synonym">Ostertagia circumcincta</name>
    <dbReference type="NCBI Taxonomy" id="45464"/>
    <lineage>
        <taxon>Eukaryota</taxon>
        <taxon>Metazoa</taxon>
        <taxon>Ecdysozoa</taxon>
        <taxon>Nematoda</taxon>
        <taxon>Chromadorea</taxon>
        <taxon>Rhabditida</taxon>
        <taxon>Rhabditina</taxon>
        <taxon>Rhabditomorpha</taxon>
        <taxon>Strongyloidea</taxon>
        <taxon>Trichostrongylidae</taxon>
        <taxon>Teladorsagia</taxon>
    </lineage>
</organism>
<dbReference type="InterPro" id="IPR050726">
    <property type="entry name" value="mGluR"/>
</dbReference>
<comment type="subcellular location">
    <subcellularLocation>
        <location evidence="1">Membrane</location>
        <topology evidence="1">Multi-pass membrane protein</topology>
    </subcellularLocation>
</comment>
<evidence type="ECO:0000256" key="5">
    <source>
        <dbReference type="ARBA" id="ARBA00023180"/>
    </source>
</evidence>
<dbReference type="Pfam" id="PF00003">
    <property type="entry name" value="7tm_3"/>
    <property type="match status" value="1"/>
</dbReference>
<feature type="non-terminal residue" evidence="8">
    <location>
        <position position="162"/>
    </location>
</feature>
<dbReference type="GO" id="GO:0004930">
    <property type="term" value="F:G protein-coupled receptor activity"/>
    <property type="evidence" value="ECO:0007669"/>
    <property type="project" value="InterPro"/>
</dbReference>
<evidence type="ECO:0000256" key="1">
    <source>
        <dbReference type="ARBA" id="ARBA00004141"/>
    </source>
</evidence>
<proteinExistence type="predicted"/>
<feature type="transmembrane region" description="Helical" evidence="6">
    <location>
        <begin position="73"/>
        <end position="94"/>
    </location>
</feature>
<dbReference type="OrthoDB" id="425344at2759"/>
<dbReference type="PANTHER" id="PTHR24060">
    <property type="entry name" value="METABOTROPIC GLUTAMATE RECEPTOR"/>
    <property type="match status" value="1"/>
</dbReference>
<reference evidence="8 9" key="1">
    <citation type="submission" date="2015-09" db="EMBL/GenBank/DDBJ databases">
        <title>Draft genome of the parasitic nematode Teladorsagia circumcincta isolate WARC Sus (inbred).</title>
        <authorList>
            <person name="Mitreva M."/>
        </authorList>
    </citation>
    <scope>NUCLEOTIDE SEQUENCE [LARGE SCALE GENOMIC DNA]</scope>
    <source>
        <strain evidence="8 9">S</strain>
    </source>
</reference>
<evidence type="ECO:0000256" key="2">
    <source>
        <dbReference type="ARBA" id="ARBA00022692"/>
    </source>
</evidence>
<gene>
    <name evidence="8" type="ORF">TELCIR_19912</name>
</gene>
<keyword evidence="4 6" id="KW-0472">Membrane</keyword>